<dbReference type="Gene3D" id="1.10.720.10">
    <property type="match status" value="1"/>
</dbReference>
<reference evidence="1 2" key="1">
    <citation type="submission" date="2022-11" db="EMBL/GenBank/DDBJ databases">
        <title>Haliovirga abyssi gen. nov., sp. nov., a mesophilic fermentative bacterium isolated from the Iheya North hydrothermal field and the proposal of Haliovirgaceae fam. nov.</title>
        <authorList>
            <person name="Miyazaki U."/>
            <person name="Tame A."/>
            <person name="Miyazaki J."/>
            <person name="Takai K."/>
            <person name="Sawayama S."/>
            <person name="Kitajima M."/>
            <person name="Okamoto A."/>
            <person name="Nakagawa S."/>
        </authorList>
    </citation>
    <scope>NUCLEOTIDE SEQUENCE [LARGE SCALE GENOMIC DNA]</scope>
    <source>
        <strain evidence="1 2">IC12</strain>
    </source>
</reference>
<dbReference type="InterPro" id="IPR036269">
    <property type="entry name" value="Rho_N_sf"/>
</dbReference>
<dbReference type="InterPro" id="IPR032585">
    <property type="entry name" value="DUF4912"/>
</dbReference>
<gene>
    <name evidence="1" type="ORF">HLVA_18680</name>
</gene>
<accession>A0AAU9DK68</accession>
<dbReference type="SUPFAM" id="SSF68912">
    <property type="entry name" value="Rho N-terminal domain-like"/>
    <property type="match status" value="1"/>
</dbReference>
<evidence type="ECO:0008006" key="3">
    <source>
        <dbReference type="Google" id="ProtNLM"/>
    </source>
</evidence>
<dbReference type="RefSeq" id="WP_307904167.1">
    <property type="nucleotide sequence ID" value="NZ_AP027059.1"/>
</dbReference>
<dbReference type="KEGG" id="haby:HLVA_18680"/>
<dbReference type="Proteomes" id="UP001321582">
    <property type="component" value="Chromosome"/>
</dbReference>
<dbReference type="AlphaFoldDB" id="A0AAU9DK68"/>
<protein>
    <recommendedName>
        <fullName evidence="3">DUF4912 domain-containing protein</fullName>
    </recommendedName>
</protein>
<dbReference type="Pfam" id="PF16258">
    <property type="entry name" value="DUF4912"/>
    <property type="match status" value="1"/>
</dbReference>
<evidence type="ECO:0000313" key="1">
    <source>
        <dbReference type="EMBL" id="BDU51299.1"/>
    </source>
</evidence>
<keyword evidence="2" id="KW-1185">Reference proteome</keyword>
<proteinExistence type="predicted"/>
<name>A0AAU9DK68_9FUSO</name>
<dbReference type="EMBL" id="AP027059">
    <property type="protein sequence ID" value="BDU51299.1"/>
    <property type="molecule type" value="Genomic_DNA"/>
</dbReference>
<evidence type="ECO:0000313" key="2">
    <source>
        <dbReference type="Proteomes" id="UP001321582"/>
    </source>
</evidence>
<sequence>MKIENLKNLTKEELYELAREYQVKGRTEMTKEELFSALSSIILDEGKTQIEAEILDLGTPMVGGGSSDKVLPSSLDVSLANRTTGENIQTKKEEGLRSVFFDGDPLPEGYGDNKIVLMPKNPQWAYAYWEISQEVFDKTKQQYGEENIKASKPTIRMYDVTLKEFDGTNANNYFDVELPDGVREWFIGGLNPKATYIADIGLKTSNNEFITLSRSNSVGTPSNQISNVVDEEWMIVEEYFKKILDKSAAGRIVNGEWIGGMGASGAVLGSSEQMVALLLKKLFLEKGVRREKLIAHLENAMGSITAGSISAGSLSVGSLSAGSLSISQGEATKGNIEKDNGKNKDFWLKVGTELILYGATEPDAKLTVMGREVKLNSDGTFSCRYALPIGHYELPVVAVSADGDEVRRATPVVDRTKKKVDNEV</sequence>
<organism evidence="1 2">
    <name type="scientific">Haliovirga abyssi</name>
    <dbReference type="NCBI Taxonomy" id="2996794"/>
    <lineage>
        <taxon>Bacteria</taxon>
        <taxon>Fusobacteriati</taxon>
        <taxon>Fusobacteriota</taxon>
        <taxon>Fusobacteriia</taxon>
        <taxon>Fusobacteriales</taxon>
        <taxon>Haliovirgaceae</taxon>
        <taxon>Haliovirga</taxon>
    </lineage>
</organism>